<dbReference type="KEGG" id="pshq:F3W81_20375"/>
<evidence type="ECO:0000313" key="2">
    <source>
        <dbReference type="EMBL" id="QOL82985.1"/>
    </source>
</evidence>
<feature type="domain" description="DUF6473" evidence="1">
    <location>
        <begin position="1"/>
        <end position="272"/>
    </location>
</feature>
<protein>
    <recommendedName>
        <fullName evidence="1">DUF6473 domain-containing protein</fullName>
    </recommendedName>
</protein>
<sequence length="282" mass="30079">MSFDQMGRGGLAYVPCRYGASRMMFRGPARALDGEYVVCLGGAETYGKFIPEPFAARVEACLGLPVVNLGWANAGVDAFLGDGDLLQVVAGARAVVMQVLGAQNQSNRFYAVHPRHNDRFLQATPAMRRLFPEVDFTEFHFTRHLLHTLNAVSAVRFAEVCADLQAEWGDRMRHLLARIPAPVVLLWLADQPPGAAPPGLGQEPMLVTGAMLEALRAHVAGIVTAVPGAAALAQGTQGMVFSAMEAQMAAQGLPVAAHDMAAEALIPALRALLASSEKARHC</sequence>
<proteinExistence type="predicted"/>
<organism evidence="2 3">
    <name type="scientific">Pseudooceanicola spongiae</name>
    <dbReference type="NCBI Taxonomy" id="2613965"/>
    <lineage>
        <taxon>Bacteria</taxon>
        <taxon>Pseudomonadati</taxon>
        <taxon>Pseudomonadota</taxon>
        <taxon>Alphaproteobacteria</taxon>
        <taxon>Rhodobacterales</taxon>
        <taxon>Paracoccaceae</taxon>
        <taxon>Pseudooceanicola</taxon>
    </lineage>
</organism>
<dbReference type="AlphaFoldDB" id="A0A7L9WRG8"/>
<name>A0A7L9WRG8_9RHOB</name>
<evidence type="ECO:0000259" key="1">
    <source>
        <dbReference type="Pfam" id="PF20078"/>
    </source>
</evidence>
<dbReference type="Proteomes" id="UP000594118">
    <property type="component" value="Chromosome"/>
</dbReference>
<dbReference type="EMBL" id="CP045201">
    <property type="protein sequence ID" value="QOL82985.1"/>
    <property type="molecule type" value="Genomic_DNA"/>
</dbReference>
<reference evidence="2 3" key="1">
    <citation type="submission" date="2019-10" db="EMBL/GenBank/DDBJ databases">
        <title>Pseudopuniceibacterium sp. HQ09 islated from Antarctica.</title>
        <authorList>
            <person name="Liao L."/>
            <person name="Su S."/>
            <person name="Chen B."/>
            <person name="Yu Y."/>
        </authorList>
    </citation>
    <scope>NUCLEOTIDE SEQUENCE [LARGE SCALE GENOMIC DNA]</scope>
    <source>
        <strain evidence="2 3">HQ09</strain>
    </source>
</reference>
<dbReference type="RefSeq" id="WP_193081404.1">
    <property type="nucleotide sequence ID" value="NZ_CP045201.1"/>
</dbReference>
<dbReference type="Pfam" id="PF20078">
    <property type="entry name" value="DUF6473"/>
    <property type="match status" value="1"/>
</dbReference>
<evidence type="ECO:0000313" key="3">
    <source>
        <dbReference type="Proteomes" id="UP000594118"/>
    </source>
</evidence>
<keyword evidence="3" id="KW-1185">Reference proteome</keyword>
<accession>A0A7L9WRG8</accession>
<dbReference type="InterPro" id="IPR045524">
    <property type="entry name" value="DUF6473"/>
</dbReference>
<gene>
    <name evidence="2" type="ORF">F3W81_20375</name>
</gene>